<accession>A0ACB9B214</accession>
<organism evidence="1 2">
    <name type="scientific">Arctium lappa</name>
    <name type="common">Greater burdock</name>
    <name type="synonym">Lappa major</name>
    <dbReference type="NCBI Taxonomy" id="4217"/>
    <lineage>
        <taxon>Eukaryota</taxon>
        <taxon>Viridiplantae</taxon>
        <taxon>Streptophyta</taxon>
        <taxon>Embryophyta</taxon>
        <taxon>Tracheophyta</taxon>
        <taxon>Spermatophyta</taxon>
        <taxon>Magnoliopsida</taxon>
        <taxon>eudicotyledons</taxon>
        <taxon>Gunneridae</taxon>
        <taxon>Pentapetalae</taxon>
        <taxon>asterids</taxon>
        <taxon>campanulids</taxon>
        <taxon>Asterales</taxon>
        <taxon>Asteraceae</taxon>
        <taxon>Carduoideae</taxon>
        <taxon>Cardueae</taxon>
        <taxon>Arctiinae</taxon>
        <taxon>Arctium</taxon>
    </lineage>
</organism>
<evidence type="ECO:0000313" key="1">
    <source>
        <dbReference type="EMBL" id="KAI3716128.1"/>
    </source>
</evidence>
<dbReference type="EMBL" id="CM042053">
    <property type="protein sequence ID" value="KAI3716128.1"/>
    <property type="molecule type" value="Genomic_DNA"/>
</dbReference>
<comment type="caution">
    <text evidence="1">The sequence shown here is derived from an EMBL/GenBank/DDBJ whole genome shotgun (WGS) entry which is preliminary data.</text>
</comment>
<proteinExistence type="predicted"/>
<reference evidence="2" key="1">
    <citation type="journal article" date="2022" name="Mol. Ecol. Resour.">
        <title>The genomes of chicory, endive, great burdock and yacon provide insights into Asteraceae palaeo-polyploidization history and plant inulin production.</title>
        <authorList>
            <person name="Fan W."/>
            <person name="Wang S."/>
            <person name="Wang H."/>
            <person name="Wang A."/>
            <person name="Jiang F."/>
            <person name="Liu H."/>
            <person name="Zhao H."/>
            <person name="Xu D."/>
            <person name="Zhang Y."/>
        </authorList>
    </citation>
    <scope>NUCLEOTIDE SEQUENCE [LARGE SCALE GENOMIC DNA]</scope>
    <source>
        <strain evidence="2">cv. Niubang</strain>
    </source>
</reference>
<evidence type="ECO:0000313" key="2">
    <source>
        <dbReference type="Proteomes" id="UP001055879"/>
    </source>
</evidence>
<sequence length="85" mass="10007">MSLDHIFDENAYLTLICHRYTLMSALWLVAKVDIGRPKRKSTYKKKETQNPVFMSLKELKLLGQMLFGIIGHLKRIVKYNMEFMA</sequence>
<name>A0ACB9B214_ARCLA</name>
<keyword evidence="2" id="KW-1185">Reference proteome</keyword>
<gene>
    <name evidence="1" type="ORF">L6452_23244</name>
</gene>
<reference evidence="1 2" key="2">
    <citation type="journal article" date="2022" name="Mol. Ecol. Resour.">
        <title>The genomes of chicory, endive, great burdock and yacon provide insights into Asteraceae paleo-polyploidization history and plant inulin production.</title>
        <authorList>
            <person name="Fan W."/>
            <person name="Wang S."/>
            <person name="Wang H."/>
            <person name="Wang A."/>
            <person name="Jiang F."/>
            <person name="Liu H."/>
            <person name="Zhao H."/>
            <person name="Xu D."/>
            <person name="Zhang Y."/>
        </authorList>
    </citation>
    <scope>NUCLEOTIDE SEQUENCE [LARGE SCALE GENOMIC DNA]</scope>
    <source>
        <strain evidence="2">cv. Niubang</strain>
    </source>
</reference>
<protein>
    <submittedName>
        <fullName evidence="1">Uncharacterized protein</fullName>
    </submittedName>
</protein>
<dbReference type="Proteomes" id="UP001055879">
    <property type="component" value="Linkage Group LG07"/>
</dbReference>